<evidence type="ECO:0000256" key="4">
    <source>
        <dbReference type="ARBA" id="ARBA00013145"/>
    </source>
</evidence>
<name>A0A3N4UMX1_9RHOB</name>
<dbReference type="UniPathway" id="UPA00049">
    <property type="reaction ID" value="UER00059"/>
</dbReference>
<keyword evidence="9 11" id="KW-0786">Thiamine pyrophosphate</keyword>
<dbReference type="Pfam" id="PF00205">
    <property type="entry name" value="TPP_enzyme_M"/>
    <property type="match status" value="1"/>
</dbReference>
<protein>
    <recommendedName>
        <fullName evidence="4 11">Acetolactate synthase</fullName>
        <ecNumber evidence="4 11">2.2.1.6</ecNumber>
    </recommendedName>
</protein>
<organism evidence="15 16">
    <name type="scientific">Pacificibacter maritimus</name>
    <dbReference type="NCBI Taxonomy" id="762213"/>
    <lineage>
        <taxon>Bacteria</taxon>
        <taxon>Pseudomonadati</taxon>
        <taxon>Pseudomonadota</taxon>
        <taxon>Alphaproteobacteria</taxon>
        <taxon>Rhodobacterales</taxon>
        <taxon>Roseobacteraceae</taxon>
        <taxon>Pacificibacter</taxon>
    </lineage>
</organism>
<comment type="caution">
    <text evidence="15">The sequence shown here is derived from an EMBL/GenBank/DDBJ whole genome shotgun (WGS) entry which is preliminary data.</text>
</comment>
<dbReference type="InterPro" id="IPR045229">
    <property type="entry name" value="TPP_enz"/>
</dbReference>
<evidence type="ECO:0000259" key="14">
    <source>
        <dbReference type="Pfam" id="PF02776"/>
    </source>
</evidence>
<comment type="cofactor">
    <cofactor evidence="11">
        <name>Mg(2+)</name>
        <dbReference type="ChEBI" id="CHEBI:18420"/>
    </cofactor>
    <text evidence="11">Binds 1 Mg(2+) ion per subunit.</text>
</comment>
<dbReference type="PANTHER" id="PTHR18968:SF13">
    <property type="entry name" value="ACETOLACTATE SYNTHASE CATALYTIC SUBUNIT, MITOCHONDRIAL"/>
    <property type="match status" value="1"/>
</dbReference>
<feature type="domain" description="Thiamine pyrophosphate enzyme TPP-binding" evidence="13">
    <location>
        <begin position="395"/>
        <end position="542"/>
    </location>
</feature>
<evidence type="ECO:0000256" key="3">
    <source>
        <dbReference type="ARBA" id="ARBA00007812"/>
    </source>
</evidence>
<evidence type="ECO:0000256" key="7">
    <source>
        <dbReference type="ARBA" id="ARBA00022723"/>
    </source>
</evidence>
<feature type="domain" description="Thiamine pyrophosphate enzyme N-terminal TPP-binding" evidence="14">
    <location>
        <begin position="5"/>
        <end position="120"/>
    </location>
</feature>
<evidence type="ECO:0000256" key="10">
    <source>
        <dbReference type="ARBA" id="ARBA00023304"/>
    </source>
</evidence>
<keyword evidence="6 11" id="KW-0808">Transferase</keyword>
<proteinExistence type="inferred from homology"/>
<dbReference type="GO" id="GO:0003984">
    <property type="term" value="F:acetolactate synthase activity"/>
    <property type="evidence" value="ECO:0007669"/>
    <property type="project" value="UniProtKB-EC"/>
</dbReference>
<evidence type="ECO:0000313" key="15">
    <source>
        <dbReference type="EMBL" id="RPE71793.1"/>
    </source>
</evidence>
<evidence type="ECO:0000256" key="5">
    <source>
        <dbReference type="ARBA" id="ARBA00022605"/>
    </source>
</evidence>
<dbReference type="PANTHER" id="PTHR18968">
    <property type="entry name" value="THIAMINE PYROPHOSPHATE ENZYMES"/>
    <property type="match status" value="1"/>
</dbReference>
<comment type="pathway">
    <text evidence="1 11">Amino-acid biosynthesis; L-isoleucine biosynthesis; L-isoleucine from 2-oxobutanoate: step 1/4.</text>
</comment>
<evidence type="ECO:0000256" key="1">
    <source>
        <dbReference type="ARBA" id="ARBA00004974"/>
    </source>
</evidence>
<dbReference type="FunFam" id="3.40.50.1220:FF:000008">
    <property type="entry name" value="Acetolactate synthase"/>
    <property type="match status" value="1"/>
</dbReference>
<evidence type="ECO:0000256" key="11">
    <source>
        <dbReference type="RuleBase" id="RU003591"/>
    </source>
</evidence>
<dbReference type="InterPro" id="IPR012000">
    <property type="entry name" value="Thiamin_PyroP_enz_cen_dom"/>
</dbReference>
<comment type="catalytic activity">
    <reaction evidence="11">
        <text>2 pyruvate + H(+) = (2S)-2-acetolactate + CO2</text>
        <dbReference type="Rhea" id="RHEA:25249"/>
        <dbReference type="ChEBI" id="CHEBI:15361"/>
        <dbReference type="ChEBI" id="CHEBI:15378"/>
        <dbReference type="ChEBI" id="CHEBI:16526"/>
        <dbReference type="ChEBI" id="CHEBI:58476"/>
        <dbReference type="EC" id="2.2.1.6"/>
    </reaction>
</comment>
<dbReference type="GO" id="GO:0000287">
    <property type="term" value="F:magnesium ion binding"/>
    <property type="evidence" value="ECO:0007669"/>
    <property type="project" value="UniProtKB-UniRule"/>
</dbReference>
<sequence length="582" mass="63546">MTRQMTGADMVVQALKDQGVDTIFGYPGGAVLPVYDAIFQQNDIKHILVRHEQAAIHAAEAYARSTGKVGVALVTSGPGATNAVTGLTDALLDSIPIVVFSGQVPTFMIGTDGFQEADTIGITRPCTKHNWLVKDTNALAETIHQAFHVATSGRPGPVLIDLPKDVQFADGTYVGPQKARKSHYQPKLKADIEQINDLAALIEKAERPVFYTGGGVINSGPAASQLLRELVEATGFPITSTLMGLGAYPASGDKWLGMLGMHGLYEANMAMHGCDLMINIGARFDDRITGRLDAFSPGSIKAHIDIDPSSLNKVIQVDLPIVGDIAHVLEDLLKVWKSRGRKTKDISAWTKQIADWRAVRCLDYKNSETVIKPQYALQRFEELTKGMDRYITTEVGQHQMWAAQFLGFEDPNRWMTSGGLGTMGYGFPASIGVQVAHPDSLVVNVAGEASWLMNMQEMGTAIQYNLPVKQFILNNERLGMVRQWQQLLHGERYSNSWSDALPDFVKLAEAFGAKGIQCSDPKDLDDAIMEMINYDGPVIFDCLVEKHENCFPMIPSGKPHNEMLLGDASTEDAIKSDGAVLV</sequence>
<dbReference type="Gene3D" id="3.40.50.970">
    <property type="match status" value="2"/>
</dbReference>
<dbReference type="Pfam" id="PF02775">
    <property type="entry name" value="TPP_enzyme_C"/>
    <property type="match status" value="1"/>
</dbReference>
<feature type="domain" description="Thiamine pyrophosphate enzyme central" evidence="12">
    <location>
        <begin position="195"/>
        <end position="332"/>
    </location>
</feature>
<comment type="pathway">
    <text evidence="2 11">Amino-acid biosynthesis; L-valine biosynthesis; L-valine from pyruvate: step 1/4.</text>
</comment>
<dbReference type="GO" id="GO:0030976">
    <property type="term" value="F:thiamine pyrophosphate binding"/>
    <property type="evidence" value="ECO:0007669"/>
    <property type="project" value="UniProtKB-UniRule"/>
</dbReference>
<dbReference type="OrthoDB" id="4494979at2"/>
<dbReference type="SUPFAM" id="SSF52518">
    <property type="entry name" value="Thiamin diphosphate-binding fold (THDP-binding)"/>
    <property type="match status" value="2"/>
</dbReference>
<dbReference type="InterPro" id="IPR029061">
    <property type="entry name" value="THDP-binding"/>
</dbReference>
<keyword evidence="7 11" id="KW-0479">Metal-binding</keyword>
<dbReference type="CDD" id="cd02015">
    <property type="entry name" value="TPP_AHAS"/>
    <property type="match status" value="1"/>
</dbReference>
<dbReference type="SUPFAM" id="SSF52467">
    <property type="entry name" value="DHS-like NAD/FAD-binding domain"/>
    <property type="match status" value="1"/>
</dbReference>
<dbReference type="EC" id="2.2.1.6" evidence="4 11"/>
<evidence type="ECO:0000256" key="8">
    <source>
        <dbReference type="ARBA" id="ARBA00022842"/>
    </source>
</evidence>
<dbReference type="InterPro" id="IPR029035">
    <property type="entry name" value="DHS-like_NAD/FAD-binding_dom"/>
</dbReference>
<comment type="similarity">
    <text evidence="3 11">Belongs to the TPP enzyme family.</text>
</comment>
<dbReference type="GO" id="GO:0009099">
    <property type="term" value="P:L-valine biosynthetic process"/>
    <property type="evidence" value="ECO:0007669"/>
    <property type="project" value="UniProtKB-UniPathway"/>
</dbReference>
<comment type="cofactor">
    <cofactor evidence="11">
        <name>thiamine diphosphate</name>
        <dbReference type="ChEBI" id="CHEBI:58937"/>
    </cofactor>
    <text evidence="11">Binds 1 thiamine pyrophosphate per subunit.</text>
</comment>
<dbReference type="NCBIfam" id="NF006581">
    <property type="entry name" value="PRK09107.1"/>
    <property type="match status" value="1"/>
</dbReference>
<dbReference type="InterPro" id="IPR011766">
    <property type="entry name" value="TPP_enzyme_TPP-bd"/>
</dbReference>
<dbReference type="InterPro" id="IPR012846">
    <property type="entry name" value="Acetolactate_synth_lsu"/>
</dbReference>
<evidence type="ECO:0000256" key="2">
    <source>
        <dbReference type="ARBA" id="ARBA00005025"/>
    </source>
</evidence>
<evidence type="ECO:0000259" key="12">
    <source>
        <dbReference type="Pfam" id="PF00205"/>
    </source>
</evidence>
<dbReference type="GO" id="GO:0050660">
    <property type="term" value="F:flavin adenine dinucleotide binding"/>
    <property type="evidence" value="ECO:0007669"/>
    <property type="project" value="InterPro"/>
</dbReference>
<evidence type="ECO:0000256" key="9">
    <source>
        <dbReference type="ARBA" id="ARBA00023052"/>
    </source>
</evidence>
<dbReference type="FunFam" id="3.40.50.970:FF:000007">
    <property type="entry name" value="Acetolactate synthase"/>
    <property type="match status" value="1"/>
</dbReference>
<dbReference type="UniPathway" id="UPA00047">
    <property type="reaction ID" value="UER00055"/>
</dbReference>
<keyword evidence="16" id="KW-1185">Reference proteome</keyword>
<dbReference type="Proteomes" id="UP000269689">
    <property type="component" value="Unassembled WGS sequence"/>
</dbReference>
<reference evidence="15 16" key="1">
    <citation type="submission" date="2018-11" db="EMBL/GenBank/DDBJ databases">
        <title>Genomic Encyclopedia of Type Strains, Phase IV (KMG-IV): sequencing the most valuable type-strain genomes for metagenomic binning, comparative biology and taxonomic classification.</title>
        <authorList>
            <person name="Goeker M."/>
        </authorList>
    </citation>
    <scope>NUCLEOTIDE SEQUENCE [LARGE SCALE GENOMIC DNA]</scope>
    <source>
        <strain evidence="15 16">DSM 104731</strain>
    </source>
</reference>
<evidence type="ECO:0000313" key="16">
    <source>
        <dbReference type="Proteomes" id="UP000269689"/>
    </source>
</evidence>
<dbReference type="GO" id="GO:0009097">
    <property type="term" value="P:isoleucine biosynthetic process"/>
    <property type="evidence" value="ECO:0007669"/>
    <property type="project" value="UniProtKB-UniPathway"/>
</dbReference>
<dbReference type="RefSeq" id="WP_123791974.1">
    <property type="nucleotide sequence ID" value="NZ_RKQK01000001.1"/>
</dbReference>
<keyword evidence="8 11" id="KW-0460">Magnesium</keyword>
<dbReference type="NCBIfam" id="TIGR00118">
    <property type="entry name" value="acolac_lg"/>
    <property type="match status" value="1"/>
</dbReference>
<dbReference type="CDD" id="cd07035">
    <property type="entry name" value="TPP_PYR_POX_like"/>
    <property type="match status" value="1"/>
</dbReference>
<evidence type="ECO:0000259" key="13">
    <source>
        <dbReference type="Pfam" id="PF02775"/>
    </source>
</evidence>
<keyword evidence="5 11" id="KW-0028">Amino-acid biosynthesis</keyword>
<accession>A0A3N4UMX1</accession>
<dbReference type="Gene3D" id="3.40.50.1220">
    <property type="entry name" value="TPP-binding domain"/>
    <property type="match status" value="1"/>
</dbReference>
<dbReference type="Pfam" id="PF02776">
    <property type="entry name" value="TPP_enzyme_N"/>
    <property type="match status" value="1"/>
</dbReference>
<dbReference type="EMBL" id="RKQK01000001">
    <property type="protein sequence ID" value="RPE71793.1"/>
    <property type="molecule type" value="Genomic_DNA"/>
</dbReference>
<gene>
    <name evidence="15" type="ORF">EDD53_0921</name>
</gene>
<dbReference type="GO" id="GO:0005948">
    <property type="term" value="C:acetolactate synthase complex"/>
    <property type="evidence" value="ECO:0007669"/>
    <property type="project" value="TreeGrafter"/>
</dbReference>
<keyword evidence="10 11" id="KW-0100">Branched-chain amino acid biosynthesis</keyword>
<dbReference type="AlphaFoldDB" id="A0A3N4UMX1"/>
<evidence type="ECO:0000256" key="6">
    <source>
        <dbReference type="ARBA" id="ARBA00022679"/>
    </source>
</evidence>
<dbReference type="InterPro" id="IPR012001">
    <property type="entry name" value="Thiamin_PyroP_enz_TPP-bd_dom"/>
</dbReference>
<dbReference type="InterPro" id="IPR039368">
    <property type="entry name" value="AHAS_TPP"/>
</dbReference>